<dbReference type="InterPro" id="IPR019999">
    <property type="entry name" value="Anth_synth_I-like"/>
</dbReference>
<evidence type="ECO:0000256" key="4">
    <source>
        <dbReference type="ARBA" id="ARBA00004733"/>
    </source>
</evidence>
<evidence type="ECO:0000256" key="2">
    <source>
        <dbReference type="ARBA" id="ARBA00001933"/>
    </source>
</evidence>
<evidence type="ECO:0000256" key="6">
    <source>
        <dbReference type="ARBA" id="ARBA00022676"/>
    </source>
</evidence>
<dbReference type="InterPro" id="IPR005801">
    <property type="entry name" value="ADC_synthase"/>
</dbReference>
<comment type="pathway">
    <text evidence="4">Amino-acid biosynthesis; L-tryptophan biosynthesis; L-tryptophan from chorismate: step 5/5.</text>
</comment>
<dbReference type="GO" id="GO:0005737">
    <property type="term" value="C:cytoplasm"/>
    <property type="evidence" value="ECO:0007669"/>
    <property type="project" value="TreeGrafter"/>
</dbReference>
<dbReference type="HAMAP" id="MF_00133">
    <property type="entry name" value="Trp_synth_beta"/>
    <property type="match status" value="1"/>
</dbReference>
<keyword evidence="8" id="KW-0822">Tryptophan biosynthesis</keyword>
<keyword evidence="6" id="KW-0328">Glycosyltransferase</keyword>
<dbReference type="InterPro" id="IPR013785">
    <property type="entry name" value="Aldolase_TIM"/>
</dbReference>
<dbReference type="InterPro" id="IPR001468">
    <property type="entry name" value="Indole-3-GlycerolPSynthase_CS"/>
</dbReference>
<feature type="domain" description="Indole-3-glycerol phosphate synthase" evidence="13">
    <location>
        <begin position="324"/>
        <end position="528"/>
    </location>
</feature>
<sequence>MSRRLKVQNKRPAFENYRQLRRLNPAPYLFYFDFGTFQLMGSSPEVHVKVKDKKAIMHPIAGTRRRGHNAQEDRHLAKELQNDAKERAEHLMLVDLARNDLGKIAVPDTIQVESFMQVEYFATVMHMVSRLQAIVRDGLSSADVLRATFPSGTVSGAPKIRSMEIIDQLEEEQREFYAGVTGYFDAHGVFDKKLLIPMAQASQKLGVQRVLAVHGGGMDEISISTPTEVVYIDEHAKFTQFTIDPREYEMPLYPIEAIQETDPKQNVLYARKFIQGNAPDALRDIVLLNTAAALFVAGKYDTIKEGLSYVKSCYENAPFIPQGGIICEIKRHSPSRGTIKEDLHPVQQANYYHTQGAAAISVLTEPHYFHGSLDDLVQVKKALPHCAILRKDFLLTKEDIDISWRAGADAVLLIASILNKDELSTLSQYADTLGLAVLTEAHTLEDIKKCRDLQPTYMGINARNLHNFKIDLLTPLALRKQIDWQAITVFESGITSYSEALLAYHGNFDALLIGEAAVKHPQRIARIHTVFSTKRKKRVFWNSIAQSIIPQQNNHTTPRPLIKVCGITNEQDAWVSVEAGADLIGFVFAPSKRRANETLLYNLKEIPALKVAIVDSCVNDNSISPQVDALWKENIIDAIQFHGGKYVPEVLQAPLIELEEAFTQALQDATFWQEFHYHADTFIGRPTPLLFAQQSTEVLGGAKIYIKLEGLANTGAHKINNVLGQCLLAKRMGKKRIIAETGAGQHGAATAACCAKLGLECHIYMGAIDVQRQRPNVHYMQLYNAHVIPVYSGTQTLKDAINEALRDWTDSFSSTHYLIGSVLGPVPYPDMVREFQSIIGKETKQQLEKTNEHPDVMIASVGGGSNAIGFFSAFLNDTSTRLIGVEAGGDGNYHASRITGGAHIGIVHGYKSLFLMNQDGQLLPTHSIAAGLDYPGIGPQLAALGKEGRIEFMRTQDHEAWEAVLFFAQHEGLLFALESAHAGYQAIRIAKELSSQNILVIHMSGRGEKDMFISAAMHDRSAWVAFLKEELDRLST</sequence>
<name>A0AAD9J5G4_9ANNE</name>
<comment type="catalytic activity">
    <reaction evidence="12">
        <text>(1S,2R)-1-C-(indol-3-yl)glycerol 3-phosphate + L-serine = D-glyceraldehyde 3-phosphate + L-tryptophan + H2O</text>
        <dbReference type="Rhea" id="RHEA:10532"/>
        <dbReference type="ChEBI" id="CHEBI:15377"/>
        <dbReference type="ChEBI" id="CHEBI:33384"/>
        <dbReference type="ChEBI" id="CHEBI:57912"/>
        <dbReference type="ChEBI" id="CHEBI:58866"/>
        <dbReference type="ChEBI" id="CHEBI:59776"/>
        <dbReference type="EC" id="4.2.1.20"/>
    </reaction>
</comment>
<evidence type="ECO:0000256" key="10">
    <source>
        <dbReference type="ARBA" id="ARBA00023141"/>
    </source>
</evidence>
<evidence type="ECO:0000259" key="13">
    <source>
        <dbReference type="Pfam" id="PF00218"/>
    </source>
</evidence>
<dbReference type="Gene3D" id="3.20.20.70">
    <property type="entry name" value="Aldolase class I"/>
    <property type="match status" value="1"/>
</dbReference>
<evidence type="ECO:0000313" key="17">
    <source>
        <dbReference type="Proteomes" id="UP001208570"/>
    </source>
</evidence>
<dbReference type="Pfam" id="PF00291">
    <property type="entry name" value="PALP"/>
    <property type="match status" value="1"/>
</dbReference>
<dbReference type="InterPro" id="IPR011060">
    <property type="entry name" value="RibuloseP-bd_barrel"/>
</dbReference>
<comment type="cofactor">
    <cofactor evidence="2">
        <name>pyridoxal 5'-phosphate</name>
        <dbReference type="ChEBI" id="CHEBI:597326"/>
    </cofactor>
</comment>
<dbReference type="InterPro" id="IPR036052">
    <property type="entry name" value="TrpB-like_PALP_sf"/>
</dbReference>
<evidence type="ECO:0000256" key="9">
    <source>
        <dbReference type="ARBA" id="ARBA00022898"/>
    </source>
</evidence>
<dbReference type="SUPFAM" id="SSF51366">
    <property type="entry name" value="Ribulose-phoshate binding barrel"/>
    <property type="match status" value="2"/>
</dbReference>
<dbReference type="FunFam" id="3.40.50.1100:FF:000004">
    <property type="entry name" value="Tryptophan synthase beta chain"/>
    <property type="match status" value="1"/>
</dbReference>
<evidence type="ECO:0000256" key="8">
    <source>
        <dbReference type="ARBA" id="ARBA00022822"/>
    </source>
</evidence>
<evidence type="ECO:0000259" key="14">
    <source>
        <dbReference type="Pfam" id="PF00291"/>
    </source>
</evidence>
<keyword evidence="7" id="KW-0808">Transferase</keyword>
<dbReference type="GO" id="GO:0004834">
    <property type="term" value="F:tryptophan synthase activity"/>
    <property type="evidence" value="ECO:0007669"/>
    <property type="project" value="UniProtKB-EC"/>
</dbReference>
<keyword evidence="5" id="KW-0028">Amino-acid biosynthesis</keyword>
<dbReference type="InterPro" id="IPR001926">
    <property type="entry name" value="TrpB-like_PALP"/>
</dbReference>
<gene>
    <name evidence="16" type="ORF">LSH36_583g00007</name>
</gene>
<comment type="catalytic activity">
    <reaction evidence="1">
        <text>1-(2-carboxyphenylamino)-1-deoxy-D-ribulose 5-phosphate + H(+) = (1S,2R)-1-C-(indol-3-yl)glycerol 3-phosphate + CO2 + H2O</text>
        <dbReference type="Rhea" id="RHEA:23476"/>
        <dbReference type="ChEBI" id="CHEBI:15377"/>
        <dbReference type="ChEBI" id="CHEBI:15378"/>
        <dbReference type="ChEBI" id="CHEBI:16526"/>
        <dbReference type="ChEBI" id="CHEBI:58613"/>
        <dbReference type="ChEBI" id="CHEBI:58866"/>
        <dbReference type="EC" id="4.1.1.48"/>
    </reaction>
</comment>
<dbReference type="PANTHER" id="PTHR48077">
    <property type="entry name" value="TRYPTOPHAN SYNTHASE-RELATED"/>
    <property type="match status" value="1"/>
</dbReference>
<organism evidence="16 17">
    <name type="scientific">Paralvinella palmiformis</name>
    <dbReference type="NCBI Taxonomy" id="53620"/>
    <lineage>
        <taxon>Eukaryota</taxon>
        <taxon>Metazoa</taxon>
        <taxon>Spiralia</taxon>
        <taxon>Lophotrochozoa</taxon>
        <taxon>Annelida</taxon>
        <taxon>Polychaeta</taxon>
        <taxon>Sedentaria</taxon>
        <taxon>Canalipalpata</taxon>
        <taxon>Terebellida</taxon>
        <taxon>Terebelliformia</taxon>
        <taxon>Alvinellidae</taxon>
        <taxon>Paralvinella</taxon>
    </lineage>
</organism>
<accession>A0AAD9J5G4</accession>
<dbReference type="NCBIfam" id="TIGR00263">
    <property type="entry name" value="trpB"/>
    <property type="match status" value="1"/>
</dbReference>
<dbReference type="InterPro" id="IPR023026">
    <property type="entry name" value="Trp_synth_beta/beta-like"/>
</dbReference>
<proteinExistence type="inferred from homology"/>
<dbReference type="SUPFAM" id="SSF56322">
    <property type="entry name" value="ADC synthase"/>
    <property type="match status" value="1"/>
</dbReference>
<evidence type="ECO:0000313" key="16">
    <source>
        <dbReference type="EMBL" id="KAK2146759.1"/>
    </source>
</evidence>
<feature type="domain" description="Tryptophan synthase beta chain-like PALP" evidence="14">
    <location>
        <begin position="684"/>
        <end position="1002"/>
    </location>
</feature>
<keyword evidence="11" id="KW-0456">Lyase</keyword>
<dbReference type="InterPro" id="IPR015890">
    <property type="entry name" value="Chorismate_C"/>
</dbReference>
<comment type="pathway">
    <text evidence="3">Amino-acid biosynthesis; L-tryptophan biosynthesis; L-tryptophan from chorismate: step 4/5.</text>
</comment>
<dbReference type="InterPro" id="IPR006654">
    <property type="entry name" value="Trp_synth_beta"/>
</dbReference>
<feature type="domain" description="Chorismate-utilising enzyme C-terminal" evidence="15">
    <location>
        <begin position="2"/>
        <end position="217"/>
    </location>
</feature>
<dbReference type="PROSITE" id="PS00614">
    <property type="entry name" value="IGPS"/>
    <property type="match status" value="1"/>
</dbReference>
<keyword evidence="10" id="KW-0057">Aromatic amino acid biosynthesis</keyword>
<dbReference type="AlphaFoldDB" id="A0AAD9J5G4"/>
<dbReference type="FunFam" id="3.40.50.1100:FF:000001">
    <property type="entry name" value="Tryptophan synthase beta chain"/>
    <property type="match status" value="1"/>
</dbReference>
<reference evidence="16" key="1">
    <citation type="journal article" date="2023" name="Mol. Biol. Evol.">
        <title>Third-Generation Sequencing Reveals the Adaptive Role of the Epigenome in Three Deep-Sea Polychaetes.</title>
        <authorList>
            <person name="Perez M."/>
            <person name="Aroh O."/>
            <person name="Sun Y."/>
            <person name="Lan Y."/>
            <person name="Juniper S.K."/>
            <person name="Young C.R."/>
            <person name="Angers B."/>
            <person name="Qian P.Y."/>
        </authorList>
    </citation>
    <scope>NUCLEOTIDE SEQUENCE</scope>
    <source>
        <strain evidence="16">P08H-3</strain>
    </source>
</reference>
<dbReference type="EMBL" id="JAODUP010000583">
    <property type="protein sequence ID" value="KAK2146759.1"/>
    <property type="molecule type" value="Genomic_DNA"/>
</dbReference>
<keyword evidence="9" id="KW-0663">Pyridoxal phosphate</keyword>
<protein>
    <recommendedName>
        <fullName evidence="18">Tryptophan synthase</fullName>
    </recommendedName>
</protein>
<dbReference type="GO" id="GO:0016757">
    <property type="term" value="F:glycosyltransferase activity"/>
    <property type="evidence" value="ECO:0007669"/>
    <property type="project" value="UniProtKB-KW"/>
</dbReference>
<keyword evidence="17" id="KW-1185">Reference proteome</keyword>
<evidence type="ECO:0000256" key="11">
    <source>
        <dbReference type="ARBA" id="ARBA00023239"/>
    </source>
</evidence>
<dbReference type="SUPFAM" id="SSF53686">
    <property type="entry name" value="Tryptophan synthase beta subunit-like PLP-dependent enzymes"/>
    <property type="match status" value="1"/>
</dbReference>
<dbReference type="CDD" id="cd06446">
    <property type="entry name" value="Trp-synth_B"/>
    <property type="match status" value="1"/>
</dbReference>
<dbReference type="PANTHER" id="PTHR48077:SF3">
    <property type="entry name" value="TRYPTOPHAN SYNTHASE"/>
    <property type="match status" value="1"/>
</dbReference>
<evidence type="ECO:0000256" key="7">
    <source>
        <dbReference type="ARBA" id="ARBA00022679"/>
    </source>
</evidence>
<dbReference type="Proteomes" id="UP001208570">
    <property type="component" value="Unassembled WGS sequence"/>
</dbReference>
<dbReference type="GO" id="GO:0004425">
    <property type="term" value="F:indole-3-glycerol-phosphate synthase activity"/>
    <property type="evidence" value="ECO:0007669"/>
    <property type="project" value="UniProtKB-EC"/>
</dbReference>
<evidence type="ECO:0000259" key="15">
    <source>
        <dbReference type="Pfam" id="PF00425"/>
    </source>
</evidence>
<dbReference type="Pfam" id="PF00218">
    <property type="entry name" value="IGPS"/>
    <property type="match status" value="1"/>
</dbReference>
<evidence type="ECO:0008006" key="18">
    <source>
        <dbReference type="Google" id="ProtNLM"/>
    </source>
</evidence>
<comment type="caution">
    <text evidence="16">The sequence shown here is derived from an EMBL/GenBank/DDBJ whole genome shotgun (WGS) entry which is preliminary data.</text>
</comment>
<dbReference type="InterPro" id="IPR006653">
    <property type="entry name" value="Trp_synth_b_CS"/>
</dbReference>
<evidence type="ECO:0000256" key="1">
    <source>
        <dbReference type="ARBA" id="ARBA00001633"/>
    </source>
</evidence>
<dbReference type="InterPro" id="IPR035902">
    <property type="entry name" value="Nuc_phospho_transferase"/>
</dbReference>
<evidence type="ECO:0000256" key="5">
    <source>
        <dbReference type="ARBA" id="ARBA00022605"/>
    </source>
</evidence>
<dbReference type="Gene3D" id="3.40.50.1100">
    <property type="match status" value="2"/>
</dbReference>
<dbReference type="PRINTS" id="PR00095">
    <property type="entry name" value="ANTSNTHASEI"/>
</dbReference>
<dbReference type="PROSITE" id="PS00168">
    <property type="entry name" value="TRP_SYNTHASE_BETA"/>
    <property type="match status" value="1"/>
</dbReference>
<evidence type="ECO:0000256" key="3">
    <source>
        <dbReference type="ARBA" id="ARBA00004696"/>
    </source>
</evidence>
<dbReference type="Gene3D" id="3.60.120.10">
    <property type="entry name" value="Anthranilate synthase"/>
    <property type="match status" value="1"/>
</dbReference>
<dbReference type="CDD" id="cd00331">
    <property type="entry name" value="IGPS"/>
    <property type="match status" value="1"/>
</dbReference>
<dbReference type="SUPFAM" id="SSF52418">
    <property type="entry name" value="Nucleoside phosphorylase/phosphoribosyltransferase catalytic domain"/>
    <property type="match status" value="1"/>
</dbReference>
<dbReference type="Pfam" id="PF00425">
    <property type="entry name" value="Chorismate_bind"/>
    <property type="match status" value="1"/>
</dbReference>
<evidence type="ECO:0000256" key="12">
    <source>
        <dbReference type="ARBA" id="ARBA00049047"/>
    </source>
</evidence>
<dbReference type="InterPro" id="IPR013798">
    <property type="entry name" value="Indole-3-glycerol_P_synth_dom"/>
</dbReference>